<comment type="cofactor">
    <cofactor evidence="2">
        <name>Mg(2+)</name>
        <dbReference type="ChEBI" id="CHEBI:18420"/>
    </cofactor>
    <text evidence="2">Binds 2 magnesium ions per subunit.</text>
</comment>
<gene>
    <name evidence="3" type="primary">uppS</name>
    <name evidence="3" type="ORF">ENV70_01960</name>
</gene>
<protein>
    <recommendedName>
        <fullName evidence="2">Isoprenyl transferase</fullName>
        <ecNumber evidence="2">2.5.1.-</ecNumber>
    </recommendedName>
</protein>
<dbReference type="InterPro" id="IPR036424">
    <property type="entry name" value="UPP_synth-like_sf"/>
</dbReference>
<comment type="function">
    <text evidence="2">Catalyzes the condensation of isopentenyl diphosphate (IPP) with allylic pyrophosphates generating different type of terpenoids.</text>
</comment>
<dbReference type="GO" id="GO:0045547">
    <property type="term" value="F:ditrans,polycis-polyprenyl diphosphate synthase [(2E,6E)-farnesyl diphosphate specific] activity"/>
    <property type="evidence" value="ECO:0007669"/>
    <property type="project" value="TreeGrafter"/>
</dbReference>
<dbReference type="InterPro" id="IPR001441">
    <property type="entry name" value="UPP_synth-like"/>
</dbReference>
<keyword evidence="1 2" id="KW-0808">Transferase</keyword>
<dbReference type="CDD" id="cd00475">
    <property type="entry name" value="Cis_IPPS"/>
    <property type="match status" value="1"/>
</dbReference>
<keyword evidence="2" id="KW-0479">Metal-binding</keyword>
<feature type="binding site" evidence="2">
    <location>
        <begin position="3"/>
        <end position="6"/>
    </location>
    <ligand>
        <name>substrate</name>
    </ligand>
</feature>
<dbReference type="PANTHER" id="PTHR10291:SF0">
    <property type="entry name" value="DEHYDRODOLICHYL DIPHOSPHATE SYNTHASE 2"/>
    <property type="match status" value="1"/>
</dbReference>
<dbReference type="PANTHER" id="PTHR10291">
    <property type="entry name" value="DEHYDRODOLICHYL DIPHOSPHATE SYNTHASE FAMILY MEMBER"/>
    <property type="match status" value="1"/>
</dbReference>
<feature type="binding site" evidence="2">
    <location>
        <begin position="47"/>
        <end position="49"/>
    </location>
    <ligand>
        <name>substrate</name>
    </ligand>
</feature>
<keyword evidence="2" id="KW-0460">Magnesium</keyword>
<proteinExistence type="inferred from homology"/>
<sequence length="224" mass="26348">MDGNGRWARKRGLPRVIGHREGVESVRVIVKTAREIGIKYLTLYTFSTENWKRPKDEVQTLMNMLEEMLAKETPELNKNRVRINAIGRLDELYPNARKALDEALRLTKDNEGLILTLCLNYGGQGEIVDAVKKIVLEDRKKHIDLEQFNEEKFTRYLYDPSLPPPDLLIRTGAERRERISNFLLYQIAYAEIYFTRTLWPDFRKKEFLKAIEDFKNRERLFGAV</sequence>
<dbReference type="Gene3D" id="3.40.1180.10">
    <property type="entry name" value="Decaprenyl diphosphate synthase-like"/>
    <property type="match status" value="1"/>
</dbReference>
<feature type="binding site" evidence="2">
    <location>
        <position position="19"/>
    </location>
    <ligand>
        <name>substrate</name>
    </ligand>
</feature>
<reference evidence="3" key="1">
    <citation type="journal article" date="2020" name="mSystems">
        <title>Genome- and Community-Level Interaction Insights into Carbon Utilization and Element Cycling Functions of Hydrothermarchaeota in Hydrothermal Sediment.</title>
        <authorList>
            <person name="Zhou Z."/>
            <person name="Liu Y."/>
            <person name="Xu W."/>
            <person name="Pan J."/>
            <person name="Luo Z.H."/>
            <person name="Li M."/>
        </authorList>
    </citation>
    <scope>NUCLEOTIDE SEQUENCE [LARGE SCALE GENOMIC DNA]</scope>
    <source>
        <strain evidence="3">SpSt-783</strain>
    </source>
</reference>
<dbReference type="GO" id="GO:0000287">
    <property type="term" value="F:magnesium ion binding"/>
    <property type="evidence" value="ECO:0007669"/>
    <property type="project" value="UniProtKB-UniRule"/>
</dbReference>
<feature type="binding site" evidence="2">
    <location>
        <begin position="178"/>
        <end position="180"/>
    </location>
    <ligand>
        <name>substrate</name>
    </ligand>
</feature>
<feature type="binding site" evidence="2">
    <location>
        <position position="191"/>
    </location>
    <ligand>
        <name>Mg(2+)</name>
        <dbReference type="ChEBI" id="CHEBI:18420"/>
    </ligand>
</feature>
<evidence type="ECO:0000256" key="1">
    <source>
        <dbReference type="ARBA" id="ARBA00022679"/>
    </source>
</evidence>
<feature type="binding site" evidence="2">
    <location>
        <position position="170"/>
    </location>
    <ligand>
        <name>substrate</name>
    </ligand>
</feature>
<comment type="subunit">
    <text evidence="2">Homodimer.</text>
</comment>
<evidence type="ECO:0000256" key="2">
    <source>
        <dbReference type="HAMAP-Rule" id="MF_01139"/>
    </source>
</evidence>
<dbReference type="EC" id="2.5.1.-" evidence="2"/>
<feature type="binding site" evidence="2">
    <location>
        <position position="51"/>
    </location>
    <ligand>
        <name>substrate</name>
    </ligand>
</feature>
<evidence type="ECO:0000313" key="3">
    <source>
        <dbReference type="EMBL" id="HHS62369.1"/>
    </source>
</evidence>
<dbReference type="AlphaFoldDB" id="A0A7C6EM83"/>
<feature type="active site" evidence="2">
    <location>
        <position position="2"/>
    </location>
</feature>
<organism evidence="3">
    <name type="scientific">candidate division WOR-3 bacterium</name>
    <dbReference type="NCBI Taxonomy" id="2052148"/>
    <lineage>
        <taxon>Bacteria</taxon>
        <taxon>Bacteria division WOR-3</taxon>
    </lineage>
</organism>
<dbReference type="FunFam" id="3.40.1180.10:FF:000001">
    <property type="entry name" value="(2E,6E)-farnesyl-diphosphate-specific ditrans,polycis-undecaprenyl-diphosphate synthase"/>
    <property type="match status" value="1"/>
</dbReference>
<accession>A0A7C6EM83</accession>
<comment type="caution">
    <text evidence="3">The sequence shown here is derived from an EMBL/GenBank/DDBJ whole genome shotgun (WGS) entry which is preliminary data.</text>
</comment>
<dbReference type="NCBIfam" id="TIGR00055">
    <property type="entry name" value="uppS"/>
    <property type="match status" value="1"/>
</dbReference>
<feature type="active site" description="Proton acceptor" evidence="2">
    <location>
        <position position="50"/>
    </location>
</feature>
<feature type="binding site" evidence="2">
    <location>
        <position position="15"/>
    </location>
    <ligand>
        <name>substrate</name>
    </ligand>
</feature>
<feature type="binding site" evidence="2">
    <location>
        <position position="2"/>
    </location>
    <ligand>
        <name>Mg(2+)</name>
        <dbReference type="ChEBI" id="CHEBI:18420"/>
    </ligand>
</feature>
<dbReference type="GO" id="GO:0016094">
    <property type="term" value="P:polyprenol biosynthetic process"/>
    <property type="evidence" value="ECO:0007669"/>
    <property type="project" value="TreeGrafter"/>
</dbReference>
<dbReference type="HAMAP" id="MF_01139">
    <property type="entry name" value="ISPT"/>
    <property type="match status" value="1"/>
</dbReference>
<feature type="binding site" evidence="2">
    <location>
        <position position="53"/>
    </location>
    <ligand>
        <name>substrate</name>
    </ligand>
</feature>
<name>A0A7C6EM83_UNCW3</name>
<dbReference type="Pfam" id="PF01255">
    <property type="entry name" value="Prenyltransf"/>
    <property type="match status" value="1"/>
</dbReference>
<dbReference type="SUPFAM" id="SSF64005">
    <property type="entry name" value="Undecaprenyl diphosphate synthase"/>
    <property type="match status" value="1"/>
</dbReference>
<feature type="binding site" evidence="2">
    <location>
        <position position="7"/>
    </location>
    <ligand>
        <name>substrate</name>
    </ligand>
</feature>
<comment type="similarity">
    <text evidence="2">Belongs to the UPP synthase family.</text>
</comment>
<dbReference type="EMBL" id="DTHJ01000047">
    <property type="protein sequence ID" value="HHS62369.1"/>
    <property type="molecule type" value="Genomic_DNA"/>
</dbReference>